<protein>
    <submittedName>
        <fullName evidence="2">Uncharacterized protein</fullName>
    </submittedName>
</protein>
<evidence type="ECO:0000313" key="3">
    <source>
        <dbReference type="Proteomes" id="UP000790347"/>
    </source>
</evidence>
<proteinExistence type="predicted"/>
<accession>A0A922I6S5</accession>
<keyword evidence="3" id="KW-1185">Reference proteome</keyword>
<feature type="region of interest" description="Disordered" evidence="1">
    <location>
        <begin position="68"/>
        <end position="89"/>
    </location>
</feature>
<sequence>MFETSSKLLQQSSTTSPSTVAYQLELPQTPSITIELASTSSSLMTVSTNNINKNIAGSVDVIDGVLINNETNGGGPSPTQVPTSRSWVH</sequence>
<name>A0A922I6S5_DERFA</name>
<comment type="caution">
    <text evidence="2">The sequence shown here is derived from an EMBL/GenBank/DDBJ whole genome shotgun (WGS) entry which is preliminary data.</text>
</comment>
<gene>
    <name evidence="2" type="ORF">DERF_004181</name>
</gene>
<organism evidence="2 3">
    <name type="scientific">Dermatophagoides farinae</name>
    <name type="common">American house dust mite</name>
    <dbReference type="NCBI Taxonomy" id="6954"/>
    <lineage>
        <taxon>Eukaryota</taxon>
        <taxon>Metazoa</taxon>
        <taxon>Ecdysozoa</taxon>
        <taxon>Arthropoda</taxon>
        <taxon>Chelicerata</taxon>
        <taxon>Arachnida</taxon>
        <taxon>Acari</taxon>
        <taxon>Acariformes</taxon>
        <taxon>Sarcoptiformes</taxon>
        <taxon>Astigmata</taxon>
        <taxon>Psoroptidia</taxon>
        <taxon>Analgoidea</taxon>
        <taxon>Pyroglyphidae</taxon>
        <taxon>Dermatophagoidinae</taxon>
        <taxon>Dermatophagoides</taxon>
    </lineage>
</organism>
<evidence type="ECO:0000313" key="2">
    <source>
        <dbReference type="EMBL" id="KAH9520473.1"/>
    </source>
</evidence>
<feature type="compositionally biased region" description="Polar residues" evidence="1">
    <location>
        <begin position="77"/>
        <end position="89"/>
    </location>
</feature>
<reference evidence="2" key="1">
    <citation type="submission" date="2013-05" db="EMBL/GenBank/DDBJ databases">
        <authorList>
            <person name="Yim A.K.Y."/>
            <person name="Chan T.F."/>
            <person name="Ji K.M."/>
            <person name="Liu X.Y."/>
            <person name="Zhou J.W."/>
            <person name="Li R.Q."/>
            <person name="Yang K.Y."/>
            <person name="Li J."/>
            <person name="Li M."/>
            <person name="Law P.T.W."/>
            <person name="Wu Y.L."/>
            <person name="Cai Z.L."/>
            <person name="Qin H."/>
            <person name="Bao Y."/>
            <person name="Leung R.K.K."/>
            <person name="Ng P.K.S."/>
            <person name="Zou J."/>
            <person name="Zhong X.J."/>
            <person name="Ran P.X."/>
            <person name="Zhong N.S."/>
            <person name="Liu Z.G."/>
            <person name="Tsui S.K.W."/>
        </authorList>
    </citation>
    <scope>NUCLEOTIDE SEQUENCE</scope>
    <source>
        <strain evidence="2">Derf</strain>
        <tissue evidence="2">Whole organism</tissue>
    </source>
</reference>
<dbReference type="AlphaFoldDB" id="A0A922I6S5"/>
<reference evidence="2" key="2">
    <citation type="journal article" date="2022" name="Res Sq">
        <title>Comparative Genomics Reveals Insights into the Divergent Evolution of Astigmatic Mites and Household Pest Adaptations.</title>
        <authorList>
            <person name="Xiong Q."/>
            <person name="Wan A.T.-Y."/>
            <person name="Liu X.-Y."/>
            <person name="Fung C.S.-H."/>
            <person name="Xiao X."/>
            <person name="Malainual N."/>
            <person name="Hou J."/>
            <person name="Wang L."/>
            <person name="Wang M."/>
            <person name="Yang K."/>
            <person name="Cui Y."/>
            <person name="Leung E."/>
            <person name="Nong W."/>
            <person name="Shin S.-K."/>
            <person name="Au S."/>
            <person name="Jeong K.Y."/>
            <person name="Chew F.T."/>
            <person name="Hui J."/>
            <person name="Leung T.F."/>
            <person name="Tungtrongchitr A."/>
            <person name="Zhong N."/>
            <person name="Liu Z."/>
            <person name="Tsui S."/>
        </authorList>
    </citation>
    <scope>NUCLEOTIDE SEQUENCE</scope>
    <source>
        <strain evidence="2">Derf</strain>
        <tissue evidence="2">Whole organism</tissue>
    </source>
</reference>
<dbReference type="EMBL" id="ASGP02000002">
    <property type="protein sequence ID" value="KAH9520473.1"/>
    <property type="molecule type" value="Genomic_DNA"/>
</dbReference>
<evidence type="ECO:0000256" key="1">
    <source>
        <dbReference type="SAM" id="MobiDB-lite"/>
    </source>
</evidence>
<dbReference type="Proteomes" id="UP000790347">
    <property type="component" value="Unassembled WGS sequence"/>
</dbReference>